<name>A0A1Y1Z8S4_9PLEO</name>
<dbReference type="AlphaFoldDB" id="A0A1Y1Z8S4"/>
<reference evidence="6 7" key="1">
    <citation type="submission" date="2016-07" db="EMBL/GenBank/DDBJ databases">
        <title>Pervasive Adenine N6-methylation of Active Genes in Fungi.</title>
        <authorList>
            <consortium name="DOE Joint Genome Institute"/>
            <person name="Mondo S.J."/>
            <person name="Dannebaum R.O."/>
            <person name="Kuo R.C."/>
            <person name="Labutti K."/>
            <person name="Haridas S."/>
            <person name="Kuo A."/>
            <person name="Salamov A."/>
            <person name="Ahrendt S.R."/>
            <person name="Lipzen A."/>
            <person name="Sullivan W."/>
            <person name="Andreopoulos W.B."/>
            <person name="Clum A."/>
            <person name="Lindquist E."/>
            <person name="Daum C."/>
            <person name="Ramamoorthy G.K."/>
            <person name="Gryganskyi A."/>
            <person name="Culley D."/>
            <person name="Magnuson J.K."/>
            <person name="James T.Y."/>
            <person name="O'Malley M.A."/>
            <person name="Stajich J.E."/>
            <person name="Spatafora J.W."/>
            <person name="Visel A."/>
            <person name="Grigoriev I.V."/>
        </authorList>
    </citation>
    <scope>NUCLEOTIDE SEQUENCE [LARGE SCALE GENOMIC DNA]</scope>
    <source>
        <strain evidence="6 7">CBS 115471</strain>
    </source>
</reference>
<dbReference type="OrthoDB" id="3358017at2759"/>
<comment type="caution">
    <text evidence="6">The sequence shown here is derived from an EMBL/GenBank/DDBJ whole genome shotgun (WGS) entry which is preliminary data.</text>
</comment>
<dbReference type="PANTHER" id="PTHR31465">
    <property type="entry name" value="PROTEIN RTA1-RELATED"/>
    <property type="match status" value="1"/>
</dbReference>
<proteinExistence type="predicted"/>
<keyword evidence="4 5" id="KW-0472">Membrane</keyword>
<feature type="transmembrane region" description="Helical" evidence="5">
    <location>
        <begin position="243"/>
        <end position="270"/>
    </location>
</feature>
<comment type="subcellular location">
    <subcellularLocation>
        <location evidence="1">Membrane</location>
        <topology evidence="1">Multi-pass membrane protein</topology>
    </subcellularLocation>
</comment>
<keyword evidence="2 5" id="KW-0812">Transmembrane</keyword>
<keyword evidence="3 5" id="KW-1133">Transmembrane helix</keyword>
<feature type="transmembrane region" description="Helical" evidence="5">
    <location>
        <begin position="206"/>
        <end position="223"/>
    </location>
</feature>
<evidence type="ECO:0000256" key="4">
    <source>
        <dbReference type="ARBA" id="ARBA00023136"/>
    </source>
</evidence>
<organism evidence="6 7">
    <name type="scientific">Clohesyomyces aquaticus</name>
    <dbReference type="NCBI Taxonomy" id="1231657"/>
    <lineage>
        <taxon>Eukaryota</taxon>
        <taxon>Fungi</taxon>
        <taxon>Dikarya</taxon>
        <taxon>Ascomycota</taxon>
        <taxon>Pezizomycotina</taxon>
        <taxon>Dothideomycetes</taxon>
        <taxon>Pleosporomycetidae</taxon>
        <taxon>Pleosporales</taxon>
        <taxon>Lindgomycetaceae</taxon>
        <taxon>Clohesyomyces</taxon>
    </lineage>
</organism>
<dbReference type="PANTHER" id="PTHR31465:SF1">
    <property type="entry name" value="PROTEIN RTA1-RELATED"/>
    <property type="match status" value="1"/>
</dbReference>
<evidence type="ECO:0000256" key="3">
    <source>
        <dbReference type="ARBA" id="ARBA00022989"/>
    </source>
</evidence>
<feature type="transmembrane region" description="Helical" evidence="5">
    <location>
        <begin position="163"/>
        <end position="185"/>
    </location>
</feature>
<dbReference type="InterPro" id="IPR007568">
    <property type="entry name" value="RTA1"/>
</dbReference>
<evidence type="ECO:0000256" key="1">
    <source>
        <dbReference type="ARBA" id="ARBA00004141"/>
    </source>
</evidence>
<dbReference type="GO" id="GO:0016020">
    <property type="term" value="C:membrane"/>
    <property type="evidence" value="ECO:0007669"/>
    <property type="project" value="UniProtKB-SubCell"/>
</dbReference>
<evidence type="ECO:0000313" key="6">
    <source>
        <dbReference type="EMBL" id="ORY06504.1"/>
    </source>
</evidence>
<sequence length="304" mass="34029">MAGQQVHNIDDPKHFVLYRYHPSLVAAAIFTVLFGLTTFFHVYQTIRLRSWFMIAFIIGGFFETVGYIGRILSSNDQWNLNPFIMQTLLLLLAPALFAASVYMILGRIILLTNGEPYALIRSSWLTKIFVTGDVLSFLMQGAGGGMMSSAKKDPSKIKLGERVIIIGLFAQIFFFGFFVVVAVSFQIRARQHLATLNSTLLPWKKFLNVLYVTSALILIRSVFRMIEYLQGNTGFLLRHEVFLYLFDALLMLAVMVVVNVVHPGAIAGLLKGKADRERFVELAESNVESKEAKSSTTVGSRSLA</sequence>
<evidence type="ECO:0000256" key="5">
    <source>
        <dbReference type="SAM" id="Phobius"/>
    </source>
</evidence>
<dbReference type="Proteomes" id="UP000193144">
    <property type="component" value="Unassembled WGS sequence"/>
</dbReference>
<feature type="transmembrane region" description="Helical" evidence="5">
    <location>
        <begin position="50"/>
        <end position="68"/>
    </location>
</feature>
<keyword evidence="7" id="KW-1185">Reference proteome</keyword>
<evidence type="ECO:0000256" key="2">
    <source>
        <dbReference type="ARBA" id="ARBA00022692"/>
    </source>
</evidence>
<feature type="transmembrane region" description="Helical" evidence="5">
    <location>
        <begin position="88"/>
        <end position="112"/>
    </location>
</feature>
<dbReference type="STRING" id="1231657.A0A1Y1Z8S4"/>
<feature type="transmembrane region" description="Helical" evidence="5">
    <location>
        <begin position="124"/>
        <end position="143"/>
    </location>
</feature>
<accession>A0A1Y1Z8S4</accession>
<dbReference type="EMBL" id="MCFA01000116">
    <property type="protein sequence ID" value="ORY06504.1"/>
    <property type="molecule type" value="Genomic_DNA"/>
</dbReference>
<gene>
    <name evidence="6" type="ORF">BCR34DRAFT_490073</name>
</gene>
<protein>
    <submittedName>
        <fullName evidence="6">RTA1 like protein-domain-containing protein</fullName>
    </submittedName>
</protein>
<evidence type="ECO:0000313" key="7">
    <source>
        <dbReference type="Proteomes" id="UP000193144"/>
    </source>
</evidence>
<dbReference type="Pfam" id="PF04479">
    <property type="entry name" value="RTA1"/>
    <property type="match status" value="1"/>
</dbReference>
<feature type="transmembrane region" description="Helical" evidence="5">
    <location>
        <begin position="20"/>
        <end position="43"/>
    </location>
</feature>